<dbReference type="PANTHER" id="PTHR46148:SF52">
    <property type="entry name" value="OS04G0603800 PROTEIN"/>
    <property type="match status" value="1"/>
</dbReference>
<dbReference type="InterPro" id="IPR016197">
    <property type="entry name" value="Chromo-like_dom_sf"/>
</dbReference>
<dbReference type="OrthoDB" id="3561256at2759"/>
<protein>
    <recommendedName>
        <fullName evidence="1">Tf2-1-like SH3-like domain-containing protein</fullName>
    </recommendedName>
</protein>
<sequence length="182" mass="21203">MQNINQQRNHLFFTIYGRNPCFDLIHVSQDSPAGNLSTKLQSVQQVVKEELESEIRRVKKYADRNRAIPPDFQPGDKLWLASKNIKTTRPTKKSSERWLGPFEVLKKIGSHAYHLQLPQKWKSVHLVFHVCLLEPEKQSAIPNQHQLPPPPVLVEEQAELEVAQVLDSKLKRAKLWYLVEWK</sequence>
<reference evidence="2" key="1">
    <citation type="submission" date="2021-03" db="EMBL/GenBank/DDBJ databases">
        <title>Draft genome sequence of rust myrtle Austropuccinia psidii MF-1, a brazilian biotype.</title>
        <authorList>
            <person name="Quecine M.C."/>
            <person name="Pachon D.M.R."/>
            <person name="Bonatelli M.L."/>
            <person name="Correr F.H."/>
            <person name="Franceschini L.M."/>
            <person name="Leite T.F."/>
            <person name="Margarido G.R.A."/>
            <person name="Almeida C.A."/>
            <person name="Ferrarezi J.A."/>
            <person name="Labate C.A."/>
        </authorList>
    </citation>
    <scope>NUCLEOTIDE SEQUENCE</scope>
    <source>
        <strain evidence="2">MF-1</strain>
    </source>
</reference>
<dbReference type="Proteomes" id="UP000765509">
    <property type="component" value="Unassembled WGS sequence"/>
</dbReference>
<accession>A0A9Q3JDR7</accession>
<evidence type="ECO:0000259" key="1">
    <source>
        <dbReference type="Pfam" id="PF24626"/>
    </source>
</evidence>
<evidence type="ECO:0000313" key="2">
    <source>
        <dbReference type="EMBL" id="MBW0560201.1"/>
    </source>
</evidence>
<dbReference type="InterPro" id="IPR056924">
    <property type="entry name" value="SH3_Tf2-1"/>
</dbReference>
<dbReference type="EMBL" id="AVOT02069241">
    <property type="protein sequence ID" value="MBW0560201.1"/>
    <property type="molecule type" value="Genomic_DNA"/>
</dbReference>
<organism evidence="2 3">
    <name type="scientific">Austropuccinia psidii MF-1</name>
    <dbReference type="NCBI Taxonomy" id="1389203"/>
    <lineage>
        <taxon>Eukaryota</taxon>
        <taxon>Fungi</taxon>
        <taxon>Dikarya</taxon>
        <taxon>Basidiomycota</taxon>
        <taxon>Pucciniomycotina</taxon>
        <taxon>Pucciniomycetes</taxon>
        <taxon>Pucciniales</taxon>
        <taxon>Sphaerophragmiaceae</taxon>
        <taxon>Austropuccinia</taxon>
    </lineage>
</organism>
<dbReference type="Pfam" id="PF24626">
    <property type="entry name" value="SH3_Tf2-1"/>
    <property type="match status" value="1"/>
</dbReference>
<dbReference type="AlphaFoldDB" id="A0A9Q3JDR7"/>
<name>A0A9Q3JDR7_9BASI</name>
<gene>
    <name evidence="2" type="ORF">O181_099916</name>
</gene>
<evidence type="ECO:0000313" key="3">
    <source>
        <dbReference type="Proteomes" id="UP000765509"/>
    </source>
</evidence>
<keyword evidence="3" id="KW-1185">Reference proteome</keyword>
<dbReference type="PANTHER" id="PTHR46148">
    <property type="entry name" value="CHROMO DOMAIN-CONTAINING PROTEIN"/>
    <property type="match status" value="1"/>
</dbReference>
<dbReference type="SUPFAM" id="SSF54160">
    <property type="entry name" value="Chromo domain-like"/>
    <property type="match status" value="1"/>
</dbReference>
<proteinExistence type="predicted"/>
<feature type="domain" description="Tf2-1-like SH3-like" evidence="1">
    <location>
        <begin position="75"/>
        <end position="135"/>
    </location>
</feature>
<comment type="caution">
    <text evidence="2">The sequence shown here is derived from an EMBL/GenBank/DDBJ whole genome shotgun (WGS) entry which is preliminary data.</text>
</comment>